<dbReference type="OrthoDB" id="6904147at2"/>
<dbReference type="AlphaFoldDB" id="A0A1G8JQX3"/>
<gene>
    <name evidence="2" type="ORF">SAMN05216605_112132</name>
</gene>
<evidence type="ECO:0000256" key="1">
    <source>
        <dbReference type="SAM" id="MobiDB-lite"/>
    </source>
</evidence>
<dbReference type="EMBL" id="FNCO01000012">
    <property type="protein sequence ID" value="SDI33572.1"/>
    <property type="molecule type" value="Genomic_DNA"/>
</dbReference>
<feature type="region of interest" description="Disordered" evidence="1">
    <location>
        <begin position="1"/>
        <end position="75"/>
    </location>
</feature>
<evidence type="ECO:0000313" key="2">
    <source>
        <dbReference type="EMBL" id="SDI33572.1"/>
    </source>
</evidence>
<protein>
    <submittedName>
        <fullName evidence="2">Uncharacterized protein</fullName>
    </submittedName>
</protein>
<feature type="compositionally biased region" description="Polar residues" evidence="1">
    <location>
        <begin position="1"/>
        <end position="11"/>
    </location>
</feature>
<keyword evidence="3" id="KW-1185">Reference proteome</keyword>
<organism evidence="2 3">
    <name type="scientific">Pseudomonas abietaniphila</name>
    <dbReference type="NCBI Taxonomy" id="89065"/>
    <lineage>
        <taxon>Bacteria</taxon>
        <taxon>Pseudomonadati</taxon>
        <taxon>Pseudomonadota</taxon>
        <taxon>Gammaproteobacteria</taxon>
        <taxon>Pseudomonadales</taxon>
        <taxon>Pseudomonadaceae</taxon>
        <taxon>Pseudomonas</taxon>
    </lineage>
</organism>
<evidence type="ECO:0000313" key="3">
    <source>
        <dbReference type="Proteomes" id="UP000182894"/>
    </source>
</evidence>
<reference evidence="3" key="1">
    <citation type="submission" date="2016-10" db="EMBL/GenBank/DDBJ databases">
        <authorList>
            <person name="Varghese N."/>
            <person name="Submissions S."/>
        </authorList>
    </citation>
    <scope>NUCLEOTIDE SEQUENCE [LARGE SCALE GENOMIC DNA]</scope>
    <source>
        <strain evidence="3">ATCC 700689</strain>
    </source>
</reference>
<sequence>MKTDPVNTAAAQSPGPHPSPMETPRRDRSSPSADEFERVEATDKQRRETPPPQTWKHPDDGKNLSEKDEERPLKP</sequence>
<dbReference type="Proteomes" id="UP000182894">
    <property type="component" value="Unassembled WGS sequence"/>
</dbReference>
<feature type="compositionally biased region" description="Basic and acidic residues" evidence="1">
    <location>
        <begin position="23"/>
        <end position="49"/>
    </location>
</feature>
<dbReference type="STRING" id="89065.SAMN05216605_112132"/>
<feature type="compositionally biased region" description="Basic and acidic residues" evidence="1">
    <location>
        <begin position="56"/>
        <end position="75"/>
    </location>
</feature>
<dbReference type="RefSeq" id="WP_074755652.1">
    <property type="nucleotide sequence ID" value="NZ_FNCO01000012.1"/>
</dbReference>
<name>A0A1G8JQX3_9PSED</name>
<proteinExistence type="predicted"/>
<accession>A0A1G8JQX3</accession>